<proteinExistence type="predicted"/>
<comment type="caution">
    <text evidence="1">The sequence shown here is derived from an EMBL/GenBank/DDBJ whole genome shotgun (WGS) entry which is preliminary data.</text>
</comment>
<dbReference type="Proteomes" id="UP000316562">
    <property type="component" value="Unassembled WGS sequence"/>
</dbReference>
<dbReference type="EMBL" id="SGBC01000002">
    <property type="protein sequence ID" value="RZD16584.1"/>
    <property type="molecule type" value="Genomic_DNA"/>
</dbReference>
<name>A0A519BH50_ACIG2</name>
<reference evidence="1 2" key="1">
    <citation type="journal article" date="2019" name="ISME J.">
        <title>Insights into ecological role of a new deltaproteobacterial order Candidatus Acidulodesulfobacterales by metagenomics and metatranscriptomics.</title>
        <authorList>
            <person name="Tan S."/>
            <person name="Liu J."/>
            <person name="Fang Y."/>
            <person name="Hedlund B.P."/>
            <person name="Lian Z.H."/>
            <person name="Huang L.Y."/>
            <person name="Li J.T."/>
            <person name="Huang L.N."/>
            <person name="Li W.J."/>
            <person name="Jiang H.C."/>
            <person name="Dong H.L."/>
            <person name="Shu W.S."/>
        </authorList>
    </citation>
    <scope>NUCLEOTIDE SEQUENCE [LARGE SCALE GENOMIC DNA]</scope>
    <source>
        <strain evidence="1">AP2</strain>
    </source>
</reference>
<gene>
    <name evidence="1" type="ORF">EVJ46_06135</name>
</gene>
<evidence type="ECO:0000313" key="2">
    <source>
        <dbReference type="Proteomes" id="UP000316562"/>
    </source>
</evidence>
<dbReference type="NCBIfam" id="NF045478">
    <property type="entry name" value="XF1762_fam"/>
    <property type="match status" value="1"/>
</dbReference>
<dbReference type="AlphaFoldDB" id="A0A519BH50"/>
<sequence length="148" mass="16883">MKKYYNFQPISLKLANSFVLANHRHNKPVAGHKFSIGLFDGEKLIGVAICGRPVARMLDDGLTLEVLRVCTDGTRNANSMLYSRVKKIAQIMGYRKVLTYTLKEESAASLRAVGAQKDGIVKPREWSREKRERGSQEVYKKEKVRWIL</sequence>
<evidence type="ECO:0000313" key="1">
    <source>
        <dbReference type="EMBL" id="RZD16584.1"/>
    </source>
</evidence>
<organism evidence="1 2">
    <name type="scientific">Acididesulfobacter guangdongensis</name>
    <dbReference type="NCBI Taxonomy" id="2597225"/>
    <lineage>
        <taxon>Bacteria</taxon>
        <taxon>Deltaproteobacteria</taxon>
        <taxon>Candidatus Acidulodesulfobacterales</taxon>
        <taxon>Candidatus Acididesulfobacter</taxon>
    </lineage>
</organism>
<accession>A0A519BH50</accession>
<protein>
    <submittedName>
        <fullName evidence="1">Uncharacterized protein</fullName>
    </submittedName>
</protein>
<dbReference type="InterPro" id="IPR053780">
    <property type="entry name" value="Gp66-like"/>
</dbReference>